<keyword evidence="2" id="KW-1185">Reference proteome</keyword>
<evidence type="ECO:0000313" key="2">
    <source>
        <dbReference type="Proteomes" id="UP000261540"/>
    </source>
</evidence>
<name>A0A3B3QYF1_9TELE</name>
<reference evidence="1" key="1">
    <citation type="submission" date="2025-08" db="UniProtKB">
        <authorList>
            <consortium name="Ensembl"/>
        </authorList>
    </citation>
    <scope>IDENTIFICATION</scope>
</reference>
<dbReference type="AlphaFoldDB" id="A0A3B3QYF1"/>
<dbReference type="InterPro" id="IPR043502">
    <property type="entry name" value="DNA/RNA_pol_sf"/>
</dbReference>
<proteinExistence type="predicted"/>
<accession>A0A3B3QYF1</accession>
<evidence type="ECO:0008006" key="3">
    <source>
        <dbReference type="Google" id="ProtNLM"/>
    </source>
</evidence>
<evidence type="ECO:0000313" key="1">
    <source>
        <dbReference type="Ensembl" id="ENSPKIP00000010949.1"/>
    </source>
</evidence>
<reference evidence="1" key="2">
    <citation type="submission" date="2025-09" db="UniProtKB">
        <authorList>
            <consortium name="Ensembl"/>
        </authorList>
    </citation>
    <scope>IDENTIFICATION</scope>
</reference>
<dbReference type="Proteomes" id="UP000261540">
    <property type="component" value="Unplaced"/>
</dbReference>
<sequence length="271" mass="31093">QIGSPQHLYCNLIRIRRGDEWKTSFITNTGQYEYRVMPYGLIVSLLEPSLSSMTQRGRPVRVSLDTGDLCGVSEPTVCKFVHRVCKAICVLRRQYINFPDAATQVNYKGQFYEYGNFPVVIGIQVYALPNYSFRTLLPVGKCYRLKGLLNSSLYAQFERGDHNGLLLGDNGYAQRLFLFTPYLHPITPEQRCYNQAHMRTRGLYLRKTLRFTPRRCCIVIFATAVLHNYLKQHGCPVPPILEDDNPDVPSITTNQREGLAYRDALALCHFK</sequence>
<dbReference type="GeneTree" id="ENSGT00940000154348"/>
<dbReference type="Ensembl" id="ENSPKIT00000035087.1">
    <property type="protein sequence ID" value="ENSPKIP00000010949.1"/>
    <property type="gene ID" value="ENSPKIG00000025463.1"/>
</dbReference>
<dbReference type="Gene3D" id="3.10.10.10">
    <property type="entry name" value="HIV Type 1 Reverse Transcriptase, subunit A, domain 1"/>
    <property type="match status" value="1"/>
</dbReference>
<dbReference type="SUPFAM" id="SSF56672">
    <property type="entry name" value="DNA/RNA polymerases"/>
    <property type="match status" value="1"/>
</dbReference>
<protein>
    <recommendedName>
        <fullName evidence="3">DDE Tnp4 domain-containing protein</fullName>
    </recommendedName>
</protein>
<organism evidence="1 2">
    <name type="scientific">Paramormyrops kingsleyae</name>
    <dbReference type="NCBI Taxonomy" id="1676925"/>
    <lineage>
        <taxon>Eukaryota</taxon>
        <taxon>Metazoa</taxon>
        <taxon>Chordata</taxon>
        <taxon>Craniata</taxon>
        <taxon>Vertebrata</taxon>
        <taxon>Euteleostomi</taxon>
        <taxon>Actinopterygii</taxon>
        <taxon>Neopterygii</taxon>
        <taxon>Teleostei</taxon>
        <taxon>Osteoglossocephala</taxon>
        <taxon>Osteoglossomorpha</taxon>
        <taxon>Osteoglossiformes</taxon>
        <taxon>Mormyridae</taxon>
        <taxon>Paramormyrops</taxon>
    </lineage>
</organism>